<evidence type="ECO:0000313" key="3">
    <source>
        <dbReference type="Proteomes" id="UP000077069"/>
    </source>
</evidence>
<keyword evidence="3" id="KW-1185">Reference proteome</keyword>
<evidence type="ECO:0000256" key="1">
    <source>
        <dbReference type="SAM" id="MobiDB-lite"/>
    </source>
</evidence>
<protein>
    <submittedName>
        <fullName evidence="2">Uncharacterized protein</fullName>
    </submittedName>
</protein>
<sequence>MVLHGLLPKPLPSNDVVVGQLLTHPLHPERDGFYSQKAHEAVDELNDYHIQLRYKDVFAADAEGRFMSSYGSKYELGRIYRQPNLLTVTAEQMIQRTSQRPRDAFNAVCNDPEAQQWIYNLAKQQQDFYVVVGITELHKAVFKRAKLRDAGASRSLHEAPLDKDARVPRALSRRNSTLGGLGSEPSISGVFGMDVRRCTARISTPAEPHKLEDIGYHWFYYDVSGSANKEQLIVGLGEPLKANELRLMLDLNEETVQGNLDAISQLSLDALSAAASPMLKPSSPALRGRSPSPHPQLKGIAQ</sequence>
<organism evidence="2 3">
    <name type="scientific">Paraphaeosphaeria sporulosa</name>
    <dbReference type="NCBI Taxonomy" id="1460663"/>
    <lineage>
        <taxon>Eukaryota</taxon>
        <taxon>Fungi</taxon>
        <taxon>Dikarya</taxon>
        <taxon>Ascomycota</taxon>
        <taxon>Pezizomycotina</taxon>
        <taxon>Dothideomycetes</taxon>
        <taxon>Pleosporomycetidae</taxon>
        <taxon>Pleosporales</taxon>
        <taxon>Massarineae</taxon>
        <taxon>Didymosphaeriaceae</taxon>
        <taxon>Paraphaeosphaeria</taxon>
    </lineage>
</organism>
<feature type="region of interest" description="Disordered" evidence="1">
    <location>
        <begin position="279"/>
        <end position="302"/>
    </location>
</feature>
<reference evidence="2 3" key="1">
    <citation type="submission" date="2016-05" db="EMBL/GenBank/DDBJ databases">
        <title>Comparative analysis of secretome profiles of manganese(II)-oxidizing ascomycete fungi.</title>
        <authorList>
            <consortium name="DOE Joint Genome Institute"/>
            <person name="Zeiner C.A."/>
            <person name="Purvine S.O."/>
            <person name="Zink E.M."/>
            <person name="Wu S."/>
            <person name="Pasa-Tolic L."/>
            <person name="Chaput D.L."/>
            <person name="Haridas S."/>
            <person name="Grigoriev I.V."/>
            <person name="Santelli C.M."/>
            <person name="Hansel C.M."/>
        </authorList>
    </citation>
    <scope>NUCLEOTIDE SEQUENCE [LARGE SCALE GENOMIC DNA]</scope>
    <source>
        <strain evidence="2 3">AP3s5-JAC2a</strain>
    </source>
</reference>
<dbReference type="RefSeq" id="XP_018034978.1">
    <property type="nucleotide sequence ID" value="XM_018174514.1"/>
</dbReference>
<accession>A0A177CAD2</accession>
<dbReference type="GeneID" id="28758000"/>
<dbReference type="AlphaFoldDB" id="A0A177CAD2"/>
<dbReference type="EMBL" id="KV441553">
    <property type="protein sequence ID" value="OAG04613.1"/>
    <property type="molecule type" value="Genomic_DNA"/>
</dbReference>
<evidence type="ECO:0000313" key="2">
    <source>
        <dbReference type="EMBL" id="OAG04613.1"/>
    </source>
</evidence>
<gene>
    <name evidence="2" type="ORF">CC84DRAFT_1093496</name>
</gene>
<name>A0A177CAD2_9PLEO</name>
<dbReference type="Proteomes" id="UP000077069">
    <property type="component" value="Unassembled WGS sequence"/>
</dbReference>
<dbReference type="InParanoid" id="A0A177CAD2"/>
<proteinExistence type="predicted"/>
<dbReference type="OrthoDB" id="2408430at2759"/>